<accession>A0A2U2PC83</accession>
<dbReference type="PROSITE" id="PS51257">
    <property type="entry name" value="PROKAR_LIPOPROTEIN"/>
    <property type="match status" value="1"/>
</dbReference>
<keyword evidence="5" id="KW-1185">Reference proteome</keyword>
<dbReference type="RefSeq" id="WP_109417459.1">
    <property type="nucleotide sequence ID" value="NZ_QEAS01000018.1"/>
</dbReference>
<evidence type="ECO:0000313" key="5">
    <source>
        <dbReference type="Proteomes" id="UP000245647"/>
    </source>
</evidence>
<sequence>MKTNPVVKCLLSGSLVLVFTAVMACSSGNSNHSDQHAGHETSSSQVPAPTFKDAKATAVFEHYLHLKNALVGSDAKEAQKGAAALQTALMKAGSTKGAELAGKIASSSALSVQRSQFDQLSAEVEKVVRAAKLAGGKIYKQHCPMANDGKGGNWLASESTVKNPYYGDDMLNCGSVEEEIK</sequence>
<comment type="caution">
    <text evidence="4">The sequence shown here is derived from an EMBL/GenBank/DDBJ whole genome shotgun (WGS) entry which is preliminary data.</text>
</comment>
<dbReference type="Pfam" id="PF11827">
    <property type="entry name" value="DUF3347"/>
    <property type="match status" value="1"/>
</dbReference>
<protein>
    <recommendedName>
        <fullName evidence="3">DUF3347 domain-containing protein</fullName>
    </recommendedName>
</protein>
<name>A0A2U2PC83_9SPHI</name>
<feature type="domain" description="DUF3347" evidence="3">
    <location>
        <begin position="59"/>
        <end position="132"/>
    </location>
</feature>
<evidence type="ECO:0000256" key="1">
    <source>
        <dbReference type="SAM" id="MobiDB-lite"/>
    </source>
</evidence>
<dbReference type="InterPro" id="IPR021782">
    <property type="entry name" value="DUF3347"/>
</dbReference>
<reference evidence="4 5" key="1">
    <citation type="submission" date="2018-04" db="EMBL/GenBank/DDBJ databases">
        <title>Pedobacter chongqingensis sp. nov., isolated from a rottenly hemp rope.</title>
        <authorList>
            <person name="Cai Y."/>
        </authorList>
    </citation>
    <scope>NUCLEOTIDE SEQUENCE [LARGE SCALE GENOMIC DNA]</scope>
    <source>
        <strain evidence="4 5">FJ4-8</strain>
    </source>
</reference>
<dbReference type="EMBL" id="QEAS01000018">
    <property type="protein sequence ID" value="PWG79016.1"/>
    <property type="molecule type" value="Genomic_DNA"/>
</dbReference>
<organism evidence="4 5">
    <name type="scientific">Pararcticibacter amylolyticus</name>
    <dbReference type="NCBI Taxonomy" id="2173175"/>
    <lineage>
        <taxon>Bacteria</taxon>
        <taxon>Pseudomonadati</taxon>
        <taxon>Bacteroidota</taxon>
        <taxon>Sphingobacteriia</taxon>
        <taxon>Sphingobacteriales</taxon>
        <taxon>Sphingobacteriaceae</taxon>
        <taxon>Pararcticibacter</taxon>
    </lineage>
</organism>
<evidence type="ECO:0000256" key="2">
    <source>
        <dbReference type="SAM" id="SignalP"/>
    </source>
</evidence>
<keyword evidence="2" id="KW-0732">Signal</keyword>
<dbReference type="OrthoDB" id="5513217at2"/>
<evidence type="ECO:0000259" key="3">
    <source>
        <dbReference type="Pfam" id="PF11827"/>
    </source>
</evidence>
<feature type="signal peptide" evidence="2">
    <location>
        <begin position="1"/>
        <end position="24"/>
    </location>
</feature>
<feature type="chain" id="PRO_5015539050" description="DUF3347 domain-containing protein" evidence="2">
    <location>
        <begin position="25"/>
        <end position="181"/>
    </location>
</feature>
<evidence type="ECO:0000313" key="4">
    <source>
        <dbReference type="EMBL" id="PWG79016.1"/>
    </source>
</evidence>
<feature type="region of interest" description="Disordered" evidence="1">
    <location>
        <begin position="29"/>
        <end position="48"/>
    </location>
</feature>
<gene>
    <name evidence="4" type="ORF">DDR33_19430</name>
</gene>
<proteinExistence type="predicted"/>
<dbReference type="AlphaFoldDB" id="A0A2U2PC83"/>
<dbReference type="Proteomes" id="UP000245647">
    <property type="component" value="Unassembled WGS sequence"/>
</dbReference>